<organism evidence="2 3">
    <name type="scientific">Caulifigura coniformis</name>
    <dbReference type="NCBI Taxonomy" id="2527983"/>
    <lineage>
        <taxon>Bacteria</taxon>
        <taxon>Pseudomonadati</taxon>
        <taxon>Planctomycetota</taxon>
        <taxon>Planctomycetia</taxon>
        <taxon>Planctomycetales</taxon>
        <taxon>Planctomycetaceae</taxon>
        <taxon>Caulifigura</taxon>
    </lineage>
</organism>
<dbReference type="RefSeq" id="WP_145029518.1">
    <property type="nucleotide sequence ID" value="NZ_CP036271.1"/>
</dbReference>
<dbReference type="Proteomes" id="UP000315700">
    <property type="component" value="Chromosome"/>
</dbReference>
<dbReference type="OrthoDB" id="103556at2"/>
<evidence type="ECO:0000313" key="2">
    <source>
        <dbReference type="EMBL" id="QDT53916.1"/>
    </source>
</evidence>
<protein>
    <recommendedName>
        <fullName evidence="4">Chromosome partition protein Smc</fullName>
    </recommendedName>
</protein>
<evidence type="ECO:0000256" key="1">
    <source>
        <dbReference type="SAM" id="Coils"/>
    </source>
</evidence>
<dbReference type="InParanoid" id="A0A517SCT4"/>
<evidence type="ECO:0008006" key="4">
    <source>
        <dbReference type="Google" id="ProtNLM"/>
    </source>
</evidence>
<dbReference type="AlphaFoldDB" id="A0A517SCT4"/>
<gene>
    <name evidence="2" type="ORF">Pan44_19420</name>
</gene>
<dbReference type="SUPFAM" id="SSF52540">
    <property type="entry name" value="P-loop containing nucleoside triphosphate hydrolases"/>
    <property type="match status" value="1"/>
</dbReference>
<evidence type="ECO:0000313" key="3">
    <source>
        <dbReference type="Proteomes" id="UP000315700"/>
    </source>
</evidence>
<keyword evidence="1" id="KW-0175">Coiled coil</keyword>
<dbReference type="EMBL" id="CP036271">
    <property type="protein sequence ID" value="QDT53916.1"/>
    <property type="molecule type" value="Genomic_DNA"/>
</dbReference>
<dbReference type="InterPro" id="IPR027417">
    <property type="entry name" value="P-loop_NTPase"/>
</dbReference>
<accession>A0A517SCT4</accession>
<reference evidence="2 3" key="1">
    <citation type="submission" date="2019-02" db="EMBL/GenBank/DDBJ databases">
        <title>Deep-cultivation of Planctomycetes and their phenomic and genomic characterization uncovers novel biology.</title>
        <authorList>
            <person name="Wiegand S."/>
            <person name="Jogler M."/>
            <person name="Boedeker C."/>
            <person name="Pinto D."/>
            <person name="Vollmers J."/>
            <person name="Rivas-Marin E."/>
            <person name="Kohn T."/>
            <person name="Peeters S.H."/>
            <person name="Heuer A."/>
            <person name="Rast P."/>
            <person name="Oberbeckmann S."/>
            <person name="Bunk B."/>
            <person name="Jeske O."/>
            <person name="Meyerdierks A."/>
            <person name="Storesund J.E."/>
            <person name="Kallscheuer N."/>
            <person name="Luecker S."/>
            <person name="Lage O.M."/>
            <person name="Pohl T."/>
            <person name="Merkel B.J."/>
            <person name="Hornburger P."/>
            <person name="Mueller R.-W."/>
            <person name="Bruemmer F."/>
            <person name="Labrenz M."/>
            <person name="Spormann A.M."/>
            <person name="Op den Camp H."/>
            <person name="Overmann J."/>
            <person name="Amann R."/>
            <person name="Jetten M.S.M."/>
            <person name="Mascher T."/>
            <person name="Medema M.H."/>
            <person name="Devos D.P."/>
            <person name="Kaster A.-K."/>
            <person name="Ovreas L."/>
            <person name="Rohde M."/>
            <person name="Galperin M.Y."/>
            <person name="Jogler C."/>
        </authorList>
    </citation>
    <scope>NUCLEOTIDE SEQUENCE [LARGE SCALE GENOMIC DNA]</scope>
    <source>
        <strain evidence="2 3">Pan44</strain>
    </source>
</reference>
<dbReference type="KEGG" id="ccos:Pan44_19420"/>
<name>A0A517SCT4_9PLAN</name>
<keyword evidence="3" id="KW-1185">Reference proteome</keyword>
<feature type="coiled-coil region" evidence="1">
    <location>
        <begin position="238"/>
        <end position="342"/>
    </location>
</feature>
<proteinExistence type="predicted"/>
<sequence length="500" mass="57449">MIRLSFRDIWWYCYLEQTHLDSSFFRLEDPFRGRKSQDAMRFFTGLHSERLSQFETELYRTIDQQQGKREAVRQIREFMTRFELGSEFDVTGQINEAQGELQEAEARRIRLEEDRDASVHPTDPLRERLRSMGLQIADIHAAIRGTEEAIAEQRALRAELITTKVKVDRTEQAGRLLEGVDYLRCPQCGVDIADRVLRPDQCRLCGSDPVERSSVPSLELEAMRRELNDRIDQIADSIERRERGLGRSRRQLEQLRAEKRRLDQTLQRELARYDSAFVESVRELDREIATLTERLRSLAKLQEMPRAISTLEQQAGALQGDIDNLRSAIDEERLRLRHADRNVAAIAAAFRDIMLSIGFPGVVDTDEVVIDPRNWKPVVLHQGQEWSFWDAGSGGKKTLFNVCYALAVHTAARQRGMPVPNVLIIDSPTKNISDDENPELVKSLYNEIYRLASSDRRHPTQLLLIDSDMVLPEVPIEGFVQRHLAGTDDAPSLIPYYSGP</sequence>
<dbReference type="Gene3D" id="3.40.50.300">
    <property type="entry name" value="P-loop containing nucleotide triphosphate hydrolases"/>
    <property type="match status" value="1"/>
</dbReference>